<reference evidence="1" key="2">
    <citation type="submission" date="2020-09" db="EMBL/GenBank/DDBJ databases">
        <authorList>
            <person name="Sun Q."/>
            <person name="Ohkuma M."/>
        </authorList>
    </citation>
    <scope>NUCLEOTIDE SEQUENCE</scope>
    <source>
        <strain evidence="1">JCM 4335</strain>
    </source>
</reference>
<dbReference type="EMBL" id="BMSV01000004">
    <property type="protein sequence ID" value="GGQ03926.1"/>
    <property type="molecule type" value="Genomic_DNA"/>
</dbReference>
<name>A0A918ELE7_9ACTN</name>
<sequence length="90" mass="10237">MALLADHEWNCHCRWSEPSLAWADMTTEPTRHSTPPVELPLRWEREPDPAGACPDCAELVAARSRARARGDRSAVSDCNVLLRRHRQGHR</sequence>
<reference evidence="1" key="1">
    <citation type="journal article" date="2014" name="Int. J. Syst. Evol. Microbiol.">
        <title>Complete genome sequence of Corynebacterium casei LMG S-19264T (=DSM 44701T), isolated from a smear-ripened cheese.</title>
        <authorList>
            <consortium name="US DOE Joint Genome Institute (JGI-PGF)"/>
            <person name="Walter F."/>
            <person name="Albersmeier A."/>
            <person name="Kalinowski J."/>
            <person name="Ruckert C."/>
        </authorList>
    </citation>
    <scope>NUCLEOTIDE SEQUENCE</scope>
    <source>
        <strain evidence="1">JCM 4335</strain>
    </source>
</reference>
<dbReference type="AlphaFoldDB" id="A0A918ELE7"/>
<accession>A0A918ELE7</accession>
<comment type="caution">
    <text evidence="1">The sequence shown here is derived from an EMBL/GenBank/DDBJ whole genome shotgun (WGS) entry which is preliminary data.</text>
</comment>
<evidence type="ECO:0000313" key="1">
    <source>
        <dbReference type="EMBL" id="GGQ03926.1"/>
    </source>
</evidence>
<keyword evidence="2" id="KW-1185">Reference proteome</keyword>
<protein>
    <submittedName>
        <fullName evidence="1">Uncharacterized protein</fullName>
    </submittedName>
</protein>
<gene>
    <name evidence="1" type="ORF">GCM10010249_22890</name>
</gene>
<evidence type="ECO:0000313" key="2">
    <source>
        <dbReference type="Proteomes" id="UP000654123"/>
    </source>
</evidence>
<organism evidence="1 2">
    <name type="scientific">Streptomyces roseolilacinus</name>
    <dbReference type="NCBI Taxonomy" id="66904"/>
    <lineage>
        <taxon>Bacteria</taxon>
        <taxon>Bacillati</taxon>
        <taxon>Actinomycetota</taxon>
        <taxon>Actinomycetes</taxon>
        <taxon>Kitasatosporales</taxon>
        <taxon>Streptomycetaceae</taxon>
        <taxon>Streptomyces</taxon>
    </lineage>
</organism>
<proteinExistence type="predicted"/>
<dbReference type="Proteomes" id="UP000654123">
    <property type="component" value="Unassembled WGS sequence"/>
</dbReference>